<keyword evidence="5" id="KW-1185">Reference proteome</keyword>
<dbReference type="SMART" id="SM00100">
    <property type="entry name" value="cNMP"/>
    <property type="match status" value="2"/>
</dbReference>
<feature type="region of interest" description="Disordered" evidence="1">
    <location>
        <begin position="300"/>
        <end position="335"/>
    </location>
</feature>
<feature type="region of interest" description="Disordered" evidence="1">
    <location>
        <begin position="1"/>
        <end position="52"/>
    </location>
</feature>
<dbReference type="PROSITE" id="PS50042">
    <property type="entry name" value="CNMP_BINDING_3"/>
    <property type="match status" value="2"/>
</dbReference>
<dbReference type="InterPro" id="IPR050503">
    <property type="entry name" value="cAMP-dep_PK_reg_su-like"/>
</dbReference>
<proteinExistence type="predicted"/>
<accession>A0A9W7G8W1</accession>
<name>A0A9W7G8W1_9STRA</name>
<feature type="compositionally biased region" description="Low complexity" evidence="1">
    <location>
        <begin position="41"/>
        <end position="50"/>
    </location>
</feature>
<dbReference type="EMBL" id="BRYA01001167">
    <property type="protein sequence ID" value="GMI39914.1"/>
    <property type="molecule type" value="Genomic_DNA"/>
</dbReference>
<feature type="compositionally biased region" description="Basic and acidic residues" evidence="1">
    <location>
        <begin position="310"/>
        <end position="324"/>
    </location>
</feature>
<dbReference type="Pfam" id="PF00169">
    <property type="entry name" value="PH"/>
    <property type="match status" value="1"/>
</dbReference>
<feature type="domain" description="Cyclic nucleotide-binding" evidence="3">
    <location>
        <begin position="518"/>
        <end position="621"/>
    </location>
</feature>
<dbReference type="InterPro" id="IPR001849">
    <property type="entry name" value="PH_domain"/>
</dbReference>
<dbReference type="Proteomes" id="UP001165065">
    <property type="component" value="Unassembled WGS sequence"/>
</dbReference>
<evidence type="ECO:0000259" key="3">
    <source>
        <dbReference type="PROSITE" id="PS50042"/>
    </source>
</evidence>
<evidence type="ECO:0000313" key="5">
    <source>
        <dbReference type="Proteomes" id="UP001165065"/>
    </source>
</evidence>
<dbReference type="InterPro" id="IPR011993">
    <property type="entry name" value="PH-like_dom_sf"/>
</dbReference>
<feature type="region of interest" description="Disordered" evidence="1">
    <location>
        <begin position="229"/>
        <end position="258"/>
    </location>
</feature>
<feature type="compositionally biased region" description="Low complexity" evidence="1">
    <location>
        <begin position="23"/>
        <end position="33"/>
    </location>
</feature>
<dbReference type="InterPro" id="IPR018490">
    <property type="entry name" value="cNMP-bd_dom_sf"/>
</dbReference>
<dbReference type="AlphaFoldDB" id="A0A9W7G8W1"/>
<dbReference type="OrthoDB" id="190175at2759"/>
<dbReference type="GO" id="GO:0005829">
    <property type="term" value="C:cytosol"/>
    <property type="evidence" value="ECO:0007669"/>
    <property type="project" value="TreeGrafter"/>
</dbReference>
<dbReference type="SUPFAM" id="SSF51206">
    <property type="entry name" value="cAMP-binding domain-like"/>
    <property type="match status" value="3"/>
</dbReference>
<dbReference type="PANTHER" id="PTHR11635:SF152">
    <property type="entry name" value="CAMP-DEPENDENT PROTEIN KINASE TYPE I REGULATORY SUBUNIT-RELATED"/>
    <property type="match status" value="1"/>
</dbReference>
<dbReference type="PROSITE" id="PS50003">
    <property type="entry name" value="PH_DOMAIN"/>
    <property type="match status" value="1"/>
</dbReference>
<evidence type="ECO:0000256" key="1">
    <source>
        <dbReference type="SAM" id="MobiDB-lite"/>
    </source>
</evidence>
<reference evidence="5" key="1">
    <citation type="journal article" date="2023" name="Commun. Biol.">
        <title>Genome analysis of Parmales, the sister group of diatoms, reveals the evolutionary specialization of diatoms from phago-mixotrophs to photoautotrophs.</title>
        <authorList>
            <person name="Ban H."/>
            <person name="Sato S."/>
            <person name="Yoshikawa S."/>
            <person name="Yamada K."/>
            <person name="Nakamura Y."/>
            <person name="Ichinomiya M."/>
            <person name="Sato N."/>
            <person name="Blanc-Mathieu R."/>
            <person name="Endo H."/>
            <person name="Kuwata A."/>
            <person name="Ogata H."/>
        </authorList>
    </citation>
    <scope>NUCLEOTIDE SEQUENCE [LARGE SCALE GENOMIC DNA]</scope>
</reference>
<protein>
    <submittedName>
        <fullName evidence="4">Uncharacterized protein</fullName>
    </submittedName>
</protein>
<dbReference type="GO" id="GO:0005952">
    <property type="term" value="C:cAMP-dependent protein kinase complex"/>
    <property type="evidence" value="ECO:0007669"/>
    <property type="project" value="InterPro"/>
</dbReference>
<evidence type="ECO:0000313" key="4">
    <source>
        <dbReference type="EMBL" id="GMI39914.1"/>
    </source>
</evidence>
<gene>
    <name evidence="4" type="ORF">TrCOL_g7892</name>
</gene>
<dbReference type="SUPFAM" id="SSF50729">
    <property type="entry name" value="PH domain-like"/>
    <property type="match status" value="1"/>
</dbReference>
<sequence>MDADTRTRPPAPTSCVRPPTLEGISKGSGSSGSTQAARPHSSSGSSIDSSWNWNQAQTADGRTYYFNEKKQVKWKLSLEEKMKMLQTLELSFRKMEGFMYKRAPRHTDNDKPSIFRLFTPHRALYKKRYFVLEPSQKTLFYYPDSSKAPLLGTVDLTNVTAVSTNIKDKSDMTQLPTEYVLNVTTLNRVWTFVCNTGEEQAAWNQCMQLMIFQNTQLLQPQYGSTMNLISPHAPSTPPPGEKKSSILRSVKGKNSRVSTNESIAAKIAHTLARKTQNGPNVDVIFEKDIQSTKKNKRGSLLSLFGGKGGSENDTREEKAGEGGRRMTRLFKSPTSPFGGDLKRQEEIFEDYRATKGTDFRTGNLPMECSSVCAMHNFSTMGFFRTLTSLGCGADKLEEFLDLKARINFVQEGDYIAEENSKIKALHVILSGEFLRQKNIHGDQYGISVLESGAFSGLEEFFTLSLESYMTSVVAGCHGVVMELGAEELASFLSSQGVDTAFPDFYASFISDLLSCVPLLLDLPSTILKSIAEEFKAKKFTKKETIFSVRSKAAEFVIVMNGTAKATHSTPTGTQIVGLYSSGDWMNDEAIRHGRNYAVDLTSVSENVVVLACSITGFEKVLKLGGSDLNNNIQRVVSGRLAQSMSKCPLFFGMNALTSKFSEFMHFDEVPAGTIICSQGGKCDGFYIILSGNLEVSVSEILGIKLRRSVVKDILGINDFFGGSWLLSKSSGALATVKATTHCVLLRTPAESFNELCKVCPLLETRLNKMREEETKTTAREEDLVAAVRDAVRLGI</sequence>
<feature type="domain" description="PH" evidence="2">
    <location>
        <begin position="92"/>
        <end position="212"/>
    </location>
</feature>
<dbReference type="InterPro" id="IPR014710">
    <property type="entry name" value="RmlC-like_jellyroll"/>
</dbReference>
<dbReference type="CDD" id="cd00038">
    <property type="entry name" value="CAP_ED"/>
    <property type="match status" value="2"/>
</dbReference>
<dbReference type="Pfam" id="PF00027">
    <property type="entry name" value="cNMP_binding"/>
    <property type="match status" value="2"/>
</dbReference>
<dbReference type="SMART" id="SM00233">
    <property type="entry name" value="PH"/>
    <property type="match status" value="1"/>
</dbReference>
<dbReference type="Gene3D" id="2.60.120.10">
    <property type="entry name" value="Jelly Rolls"/>
    <property type="match status" value="3"/>
</dbReference>
<dbReference type="Gene3D" id="2.30.29.30">
    <property type="entry name" value="Pleckstrin-homology domain (PH domain)/Phosphotyrosine-binding domain (PTB)"/>
    <property type="match status" value="1"/>
</dbReference>
<dbReference type="InterPro" id="IPR000595">
    <property type="entry name" value="cNMP-bd_dom"/>
</dbReference>
<feature type="domain" description="Cyclic nucleotide-binding" evidence="3">
    <location>
        <begin position="665"/>
        <end position="755"/>
    </location>
</feature>
<organism evidence="4 5">
    <name type="scientific">Triparma columacea</name>
    <dbReference type="NCBI Taxonomy" id="722753"/>
    <lineage>
        <taxon>Eukaryota</taxon>
        <taxon>Sar</taxon>
        <taxon>Stramenopiles</taxon>
        <taxon>Ochrophyta</taxon>
        <taxon>Bolidophyceae</taxon>
        <taxon>Parmales</taxon>
        <taxon>Triparmaceae</taxon>
        <taxon>Triparma</taxon>
    </lineage>
</organism>
<evidence type="ECO:0000259" key="2">
    <source>
        <dbReference type="PROSITE" id="PS50003"/>
    </source>
</evidence>
<comment type="caution">
    <text evidence="4">The sequence shown here is derived from an EMBL/GenBank/DDBJ whole genome shotgun (WGS) entry which is preliminary data.</text>
</comment>
<dbReference type="PANTHER" id="PTHR11635">
    <property type="entry name" value="CAMP-DEPENDENT PROTEIN KINASE REGULATORY CHAIN"/>
    <property type="match status" value="1"/>
</dbReference>